<evidence type="ECO:0000313" key="2">
    <source>
        <dbReference type="Proteomes" id="UP000479710"/>
    </source>
</evidence>
<protein>
    <submittedName>
        <fullName evidence="1">Uncharacterized protein</fullName>
    </submittedName>
</protein>
<comment type="caution">
    <text evidence="1">The sequence shown here is derived from an EMBL/GenBank/DDBJ whole genome shotgun (WGS) entry which is preliminary data.</text>
</comment>
<dbReference type="AlphaFoldDB" id="A0A6G1DQR4"/>
<reference evidence="1 2" key="1">
    <citation type="submission" date="2019-11" db="EMBL/GenBank/DDBJ databases">
        <title>Whole genome sequence of Oryza granulata.</title>
        <authorList>
            <person name="Li W."/>
        </authorList>
    </citation>
    <scope>NUCLEOTIDE SEQUENCE [LARGE SCALE GENOMIC DNA]</scope>
    <source>
        <strain evidence="2">cv. Menghai</strain>
        <tissue evidence="1">Leaf</tissue>
    </source>
</reference>
<accession>A0A6G1DQR4</accession>
<proteinExistence type="predicted"/>
<gene>
    <name evidence="1" type="ORF">E2562_031231</name>
</gene>
<evidence type="ECO:0000313" key="1">
    <source>
        <dbReference type="EMBL" id="KAF0914731.1"/>
    </source>
</evidence>
<keyword evidence="2" id="KW-1185">Reference proteome</keyword>
<organism evidence="1 2">
    <name type="scientific">Oryza meyeriana var. granulata</name>
    <dbReference type="NCBI Taxonomy" id="110450"/>
    <lineage>
        <taxon>Eukaryota</taxon>
        <taxon>Viridiplantae</taxon>
        <taxon>Streptophyta</taxon>
        <taxon>Embryophyta</taxon>
        <taxon>Tracheophyta</taxon>
        <taxon>Spermatophyta</taxon>
        <taxon>Magnoliopsida</taxon>
        <taxon>Liliopsida</taxon>
        <taxon>Poales</taxon>
        <taxon>Poaceae</taxon>
        <taxon>BOP clade</taxon>
        <taxon>Oryzoideae</taxon>
        <taxon>Oryzeae</taxon>
        <taxon>Oryzinae</taxon>
        <taxon>Oryza</taxon>
        <taxon>Oryza meyeriana</taxon>
    </lineage>
</organism>
<sequence>MPEVAERRRGRRHRVWLAASARLGKGACDGQAAVETAELRRQGEDNGDIGGGILLTGPGAVGVAE</sequence>
<dbReference type="Proteomes" id="UP000479710">
    <property type="component" value="Unassembled WGS sequence"/>
</dbReference>
<name>A0A6G1DQR4_9ORYZ</name>
<dbReference type="EMBL" id="SPHZ02000006">
    <property type="protein sequence ID" value="KAF0914731.1"/>
    <property type="molecule type" value="Genomic_DNA"/>
</dbReference>